<evidence type="ECO:0000313" key="4">
    <source>
        <dbReference type="Proteomes" id="UP000324479"/>
    </source>
</evidence>
<dbReference type="Gene3D" id="3.30.1340.30">
    <property type="match status" value="2"/>
</dbReference>
<protein>
    <submittedName>
        <fullName evidence="3">BON domain-containing protein</fullName>
    </submittedName>
</protein>
<gene>
    <name evidence="3" type="ORF">FYK55_04695</name>
</gene>
<feature type="domain" description="BON" evidence="2">
    <location>
        <begin position="159"/>
        <end position="230"/>
    </location>
</feature>
<dbReference type="PROSITE" id="PS50914">
    <property type="entry name" value="BON"/>
    <property type="match status" value="2"/>
</dbReference>
<evidence type="ECO:0000313" key="3">
    <source>
        <dbReference type="EMBL" id="KAA5546193.1"/>
    </source>
</evidence>
<dbReference type="Proteomes" id="UP000324479">
    <property type="component" value="Unassembled WGS sequence"/>
</dbReference>
<evidence type="ECO:0000259" key="2">
    <source>
        <dbReference type="PROSITE" id="PS50914"/>
    </source>
</evidence>
<feature type="chain" id="PRO_5024386038" evidence="1">
    <location>
        <begin position="24"/>
        <end position="383"/>
    </location>
</feature>
<organism evidence="3 4">
    <name type="scientific">Roseiconus nitratireducens</name>
    <dbReference type="NCBI Taxonomy" id="2605748"/>
    <lineage>
        <taxon>Bacteria</taxon>
        <taxon>Pseudomonadati</taxon>
        <taxon>Planctomycetota</taxon>
        <taxon>Planctomycetia</taxon>
        <taxon>Pirellulales</taxon>
        <taxon>Pirellulaceae</taxon>
        <taxon>Roseiconus</taxon>
    </lineage>
</organism>
<dbReference type="PANTHER" id="PTHR34606:SF15">
    <property type="entry name" value="BON DOMAIN-CONTAINING PROTEIN"/>
    <property type="match status" value="1"/>
</dbReference>
<keyword evidence="4" id="KW-1185">Reference proteome</keyword>
<reference evidence="3 4" key="1">
    <citation type="submission" date="2019-08" db="EMBL/GenBank/DDBJ databases">
        <authorList>
            <person name="Dhanesh K."/>
            <person name="Kumar G."/>
            <person name="Sasikala C."/>
            <person name="Venkata Ramana C."/>
        </authorList>
    </citation>
    <scope>NUCLEOTIDE SEQUENCE [LARGE SCALE GENOMIC DNA]</scope>
    <source>
        <strain evidence="3 4">JC645</strain>
    </source>
</reference>
<proteinExistence type="predicted"/>
<dbReference type="RefSeq" id="WP_150075200.1">
    <property type="nucleotide sequence ID" value="NZ_VWOX01000002.1"/>
</dbReference>
<dbReference type="Pfam" id="PF04972">
    <property type="entry name" value="BON"/>
    <property type="match status" value="2"/>
</dbReference>
<feature type="domain" description="BON" evidence="2">
    <location>
        <begin position="24"/>
        <end position="95"/>
    </location>
</feature>
<dbReference type="PANTHER" id="PTHR34606">
    <property type="entry name" value="BON DOMAIN-CONTAINING PROTEIN"/>
    <property type="match status" value="1"/>
</dbReference>
<evidence type="ECO:0000256" key="1">
    <source>
        <dbReference type="SAM" id="SignalP"/>
    </source>
</evidence>
<comment type="caution">
    <text evidence="3">The sequence shown here is derived from an EMBL/GenBank/DDBJ whole genome shotgun (WGS) entry which is preliminary data.</text>
</comment>
<name>A0A5M6DFL6_9BACT</name>
<keyword evidence="1" id="KW-0732">Signal</keyword>
<accession>A0A5M6DFL6</accession>
<dbReference type="InterPro" id="IPR051686">
    <property type="entry name" value="Lipoprotein_DolP"/>
</dbReference>
<sequence length="383" mass="40284">MRRKYLGLAIAAITALGPTSAFGGDREIAQEIMTRLKSNRDAGALKDFTLDMKVDQGIVLFRGTVSETAQKQLVLSAANGVDGVAKVLDEVKVKTAAVASEPVTTSIEAPTNGPSLRDMLSQAKATAAEKGVSNATLEIAPGTVQPTAAVELAQPIHADDQQVVAGVVEALGSAQQAGVLKGFGVDVQCNDGIVSLKGLAGSPQQRDEIVRITQSVPGVQGVDHTITVAGHPQAAPMPMQSHVPAQLASNRMTPVSVDQVPAMATPRNRNLGVPVAQVAAPMANNGTVAAPTMGAPVSGTPVPMAYGASAGAPRYDTPNLPNYAWPGYASYPNYAALTYPQQYSPTAWPYIGPFYPYPQVPLGWRKVSLEWDDGWWFLDFTDR</sequence>
<dbReference type="InterPro" id="IPR007055">
    <property type="entry name" value="BON_dom"/>
</dbReference>
<feature type="signal peptide" evidence="1">
    <location>
        <begin position="1"/>
        <end position="23"/>
    </location>
</feature>
<dbReference type="EMBL" id="VWOX01000002">
    <property type="protein sequence ID" value="KAA5546193.1"/>
    <property type="molecule type" value="Genomic_DNA"/>
</dbReference>
<dbReference type="AlphaFoldDB" id="A0A5M6DFL6"/>